<protein>
    <recommendedName>
        <fullName evidence="4">Maf-like protein</fullName>
    </recommendedName>
</protein>
<comment type="caution">
    <text evidence="2">The sequence shown here is derived from an EMBL/GenBank/DDBJ whole genome shotgun (WGS) entry which is preliminary data.</text>
</comment>
<organism evidence="2 3">
    <name type="scientific">Leishmania tarentolae</name>
    <name type="common">Sauroleishmania tarentolae</name>
    <dbReference type="NCBI Taxonomy" id="5689"/>
    <lineage>
        <taxon>Eukaryota</taxon>
        <taxon>Discoba</taxon>
        <taxon>Euglenozoa</taxon>
        <taxon>Kinetoplastea</taxon>
        <taxon>Metakinetoplastina</taxon>
        <taxon>Trypanosomatida</taxon>
        <taxon>Trypanosomatidae</taxon>
        <taxon>Leishmaniinae</taxon>
        <taxon>Leishmania</taxon>
        <taxon>lizard Leishmania</taxon>
    </lineage>
</organism>
<dbReference type="SUPFAM" id="SSF52972">
    <property type="entry name" value="ITPase-like"/>
    <property type="match status" value="1"/>
</dbReference>
<evidence type="ECO:0000256" key="1">
    <source>
        <dbReference type="ARBA" id="ARBA00022801"/>
    </source>
</evidence>
<evidence type="ECO:0008006" key="4">
    <source>
        <dbReference type="Google" id="ProtNLM"/>
    </source>
</evidence>
<accession>A0A640KV66</accession>
<dbReference type="VEuPathDB" id="TriTrypDB:LtaPh_3211200"/>
<sequence>MEKPIMILGTSAPHRREIARRHFGATYDVVCLSPDIDEKQIRDSDPFTLTHAIAERKMDALLAKVADDLVLQECVAQRPGSVAVTFDQVVNYHGEIREKPDSKEQAVAFIRSYSNDNLGTVMTTVLHDFGTGKQVSMPNTTLTFYGEIPDETVTRIVERGVCLHTAGGFVVEDVDMKRCEIKIDTGTEEEVCGFCERSVRALLEDVHRSQAAK</sequence>
<dbReference type="EMBL" id="BLBS01000048">
    <property type="protein sequence ID" value="GET91437.1"/>
    <property type="molecule type" value="Genomic_DNA"/>
</dbReference>
<dbReference type="PANTHER" id="PTHR43213">
    <property type="entry name" value="BIFUNCTIONAL DTTP/UTP PYROPHOSPHATASE/METHYLTRANSFERASE PROTEIN-RELATED"/>
    <property type="match status" value="1"/>
</dbReference>
<dbReference type="Gene3D" id="3.90.950.10">
    <property type="match status" value="1"/>
</dbReference>
<dbReference type="AlphaFoldDB" id="A0A640KV66"/>
<reference evidence="2" key="1">
    <citation type="submission" date="2019-11" db="EMBL/GenBank/DDBJ databases">
        <title>Leishmania tarentolae CDS.</title>
        <authorList>
            <person name="Goto Y."/>
            <person name="Yamagishi J."/>
        </authorList>
    </citation>
    <scope>NUCLEOTIDE SEQUENCE [LARGE SCALE GENOMIC DNA]</scope>
    <source>
        <strain evidence="2">Parrot Tar II</strain>
    </source>
</reference>
<keyword evidence="3" id="KW-1185">Reference proteome</keyword>
<dbReference type="InterPro" id="IPR003697">
    <property type="entry name" value="Maf-like"/>
</dbReference>
<dbReference type="OrthoDB" id="10267058at2759"/>
<proteinExistence type="predicted"/>
<evidence type="ECO:0000313" key="2">
    <source>
        <dbReference type="EMBL" id="GET91437.1"/>
    </source>
</evidence>
<evidence type="ECO:0000313" key="3">
    <source>
        <dbReference type="Proteomes" id="UP000419144"/>
    </source>
</evidence>
<name>A0A640KV66_LEITA</name>
<dbReference type="PIRSF" id="PIRSF006305">
    <property type="entry name" value="Maf"/>
    <property type="match status" value="1"/>
</dbReference>
<dbReference type="Proteomes" id="UP000419144">
    <property type="component" value="Unassembled WGS sequence"/>
</dbReference>
<keyword evidence="1" id="KW-0378">Hydrolase</keyword>
<dbReference type="Pfam" id="PF02545">
    <property type="entry name" value="Maf"/>
    <property type="match status" value="1"/>
</dbReference>
<gene>
    <name evidence="2" type="ORF">LtaPh_3211200</name>
</gene>
<dbReference type="PANTHER" id="PTHR43213:SF4">
    <property type="entry name" value="7-METHYL-GTP PYROPHOSPHATASE"/>
    <property type="match status" value="1"/>
</dbReference>
<dbReference type="GO" id="GO:0047429">
    <property type="term" value="F:nucleoside triphosphate diphosphatase activity"/>
    <property type="evidence" value="ECO:0007669"/>
    <property type="project" value="InterPro"/>
</dbReference>
<dbReference type="InterPro" id="IPR029001">
    <property type="entry name" value="ITPase-like_fam"/>
</dbReference>